<reference evidence="2" key="1">
    <citation type="journal article" date="2015" name="Nature">
        <title>Complex archaea that bridge the gap between prokaryotes and eukaryotes.</title>
        <authorList>
            <person name="Spang A."/>
            <person name="Saw J.H."/>
            <person name="Jorgensen S.L."/>
            <person name="Zaremba-Niedzwiedzka K."/>
            <person name="Martijn J."/>
            <person name="Lind A.E."/>
            <person name="van Eijk R."/>
            <person name="Schleper C."/>
            <person name="Guy L."/>
            <person name="Ettema T.J."/>
        </authorList>
    </citation>
    <scope>NUCLEOTIDE SEQUENCE</scope>
</reference>
<dbReference type="AlphaFoldDB" id="A0A0F8XEM5"/>
<gene>
    <name evidence="2" type="ORF">LCGC14_2955320</name>
</gene>
<evidence type="ECO:0000256" key="1">
    <source>
        <dbReference type="SAM" id="MobiDB-lite"/>
    </source>
</evidence>
<dbReference type="EMBL" id="LAZR01059675">
    <property type="protein sequence ID" value="KKK67313.1"/>
    <property type="molecule type" value="Genomic_DNA"/>
</dbReference>
<organism evidence="2">
    <name type="scientific">marine sediment metagenome</name>
    <dbReference type="NCBI Taxonomy" id="412755"/>
    <lineage>
        <taxon>unclassified sequences</taxon>
        <taxon>metagenomes</taxon>
        <taxon>ecological metagenomes</taxon>
    </lineage>
</organism>
<accession>A0A0F8XEM5</accession>
<name>A0A0F8XEM5_9ZZZZ</name>
<evidence type="ECO:0000313" key="2">
    <source>
        <dbReference type="EMBL" id="KKK67313.1"/>
    </source>
</evidence>
<protein>
    <submittedName>
        <fullName evidence="2">Uncharacterized protein</fullName>
    </submittedName>
</protein>
<proteinExistence type="predicted"/>
<feature type="region of interest" description="Disordered" evidence="1">
    <location>
        <begin position="1"/>
        <end position="92"/>
    </location>
</feature>
<feature type="compositionally biased region" description="Basic and acidic residues" evidence="1">
    <location>
        <begin position="48"/>
        <end position="62"/>
    </location>
</feature>
<feature type="compositionally biased region" description="Basic and acidic residues" evidence="1">
    <location>
        <begin position="1"/>
        <end position="12"/>
    </location>
</feature>
<sequence length="92" mass="10341">MAGHISEAELKRRMAKMGSFVEKPKKPKKDGGTTIPSDSKVKKSPSPGKDKKGNKNFLERLRSRFQSKKLKEIEKATGQSVEDLKRGFKLKP</sequence>
<comment type="caution">
    <text evidence="2">The sequence shown here is derived from an EMBL/GenBank/DDBJ whole genome shotgun (WGS) entry which is preliminary data.</text>
</comment>